<dbReference type="AlphaFoldDB" id="A0A9W6PME2"/>
<evidence type="ECO:0000313" key="2">
    <source>
        <dbReference type="EMBL" id="GLW57481.1"/>
    </source>
</evidence>
<gene>
    <name evidence="2" type="ORF">Kpho01_54920</name>
</gene>
<dbReference type="EMBL" id="BSRX01000038">
    <property type="protein sequence ID" value="GLW57481.1"/>
    <property type="molecule type" value="Genomic_DNA"/>
</dbReference>
<evidence type="ECO:0000256" key="1">
    <source>
        <dbReference type="SAM" id="MobiDB-lite"/>
    </source>
</evidence>
<evidence type="ECO:0000313" key="3">
    <source>
        <dbReference type="Proteomes" id="UP001165143"/>
    </source>
</evidence>
<organism evidence="2 3">
    <name type="scientific">Kitasatospora phosalacinea</name>
    <dbReference type="NCBI Taxonomy" id="2065"/>
    <lineage>
        <taxon>Bacteria</taxon>
        <taxon>Bacillati</taxon>
        <taxon>Actinomycetota</taxon>
        <taxon>Actinomycetes</taxon>
        <taxon>Kitasatosporales</taxon>
        <taxon>Streptomycetaceae</taxon>
        <taxon>Kitasatospora</taxon>
    </lineage>
</organism>
<protein>
    <submittedName>
        <fullName evidence="2">Uncharacterized protein</fullName>
    </submittedName>
</protein>
<dbReference type="Proteomes" id="UP001165143">
    <property type="component" value="Unassembled WGS sequence"/>
</dbReference>
<sequence length="129" mass="13939">MTAAARRMPLLLGMTLLLRRGRAKEAGSFRKWYGPLDEKVGSWSPCTSTPGGIRFAFLGRESIQTTPFRCGIADLHAQFGPSHLWPAAASGIYLYGSGGPLGDRPGDRHVTAPAPPRPGRPPTLTRRNT</sequence>
<accession>A0A9W6PME2</accession>
<proteinExistence type="predicted"/>
<reference evidence="2" key="1">
    <citation type="submission" date="2023-02" db="EMBL/GenBank/DDBJ databases">
        <title>Kitasatospora phosalacinea NBRC 14362.</title>
        <authorList>
            <person name="Ichikawa N."/>
            <person name="Sato H."/>
            <person name="Tonouchi N."/>
        </authorList>
    </citation>
    <scope>NUCLEOTIDE SEQUENCE</scope>
    <source>
        <strain evidence="2">NBRC 14362</strain>
    </source>
</reference>
<feature type="region of interest" description="Disordered" evidence="1">
    <location>
        <begin position="103"/>
        <end position="129"/>
    </location>
</feature>
<name>A0A9W6PME2_9ACTN</name>
<comment type="caution">
    <text evidence="2">The sequence shown here is derived from an EMBL/GenBank/DDBJ whole genome shotgun (WGS) entry which is preliminary data.</text>
</comment>